<protein>
    <submittedName>
        <fullName evidence="1">Uncharacterized protein</fullName>
    </submittedName>
</protein>
<proteinExistence type="predicted"/>
<accession>A0A512AZS1</accession>
<reference evidence="1 2" key="1">
    <citation type="submission" date="2019-07" db="EMBL/GenBank/DDBJ databases">
        <title>Whole genome shotgun sequence of Adhaeribacter aerolatus NBRC 106133.</title>
        <authorList>
            <person name="Hosoyama A."/>
            <person name="Uohara A."/>
            <person name="Ohji S."/>
            <person name="Ichikawa N."/>
        </authorList>
    </citation>
    <scope>NUCLEOTIDE SEQUENCE [LARGE SCALE GENOMIC DNA]</scope>
    <source>
        <strain evidence="1 2">NBRC 106133</strain>
    </source>
</reference>
<dbReference type="EMBL" id="BJYS01000021">
    <property type="protein sequence ID" value="GEO05206.1"/>
    <property type="molecule type" value="Genomic_DNA"/>
</dbReference>
<evidence type="ECO:0000313" key="2">
    <source>
        <dbReference type="Proteomes" id="UP000321532"/>
    </source>
</evidence>
<dbReference type="Proteomes" id="UP000321532">
    <property type="component" value="Unassembled WGS sequence"/>
</dbReference>
<keyword evidence="2" id="KW-1185">Reference proteome</keyword>
<comment type="caution">
    <text evidence="1">The sequence shown here is derived from an EMBL/GenBank/DDBJ whole genome shotgun (WGS) entry which is preliminary data.</text>
</comment>
<gene>
    <name evidence="1" type="ORF">AAE02nite_28700</name>
</gene>
<dbReference type="OrthoDB" id="981790at2"/>
<dbReference type="AlphaFoldDB" id="A0A512AZS1"/>
<sequence length="189" mass="21874">MGTEGKHIFTIAEMSKSAIFPPEQVFKCKDFDFLLTIGGHLVEGHAEYSILMDVLKELGEREFTIKENLEPATERTVPFKATFSVESNLDEFNEKIKEHDPYFGMMPYHFFVFGKLNTWGIYIAEFPTVNIIGCKPHLVDKFRGVFKIKGNGYDELEAFLDQEFTSAKGPEMKENFLFNYRLIKTHHNN</sequence>
<name>A0A512AZS1_9BACT</name>
<organism evidence="1 2">
    <name type="scientific">Adhaeribacter aerolatus</name>
    <dbReference type="NCBI Taxonomy" id="670289"/>
    <lineage>
        <taxon>Bacteria</taxon>
        <taxon>Pseudomonadati</taxon>
        <taxon>Bacteroidota</taxon>
        <taxon>Cytophagia</taxon>
        <taxon>Cytophagales</taxon>
        <taxon>Hymenobacteraceae</taxon>
        <taxon>Adhaeribacter</taxon>
    </lineage>
</organism>
<evidence type="ECO:0000313" key="1">
    <source>
        <dbReference type="EMBL" id="GEO05206.1"/>
    </source>
</evidence>
<dbReference type="RefSeq" id="WP_146898685.1">
    <property type="nucleotide sequence ID" value="NZ_BJYS01000021.1"/>
</dbReference>